<keyword evidence="2" id="KW-1185">Reference proteome</keyword>
<dbReference type="SUPFAM" id="SSF53474">
    <property type="entry name" value="alpha/beta-Hydrolases"/>
    <property type="match status" value="1"/>
</dbReference>
<dbReference type="AlphaFoldDB" id="A0A8S1H7I9"/>
<dbReference type="InterPro" id="IPR029058">
    <property type="entry name" value="AB_hydrolase_fold"/>
</dbReference>
<gene>
    <name evidence="1" type="ORF">CAUJ_LOCUS7502</name>
</gene>
<dbReference type="Gene3D" id="3.40.50.1820">
    <property type="entry name" value="alpha/beta hydrolase"/>
    <property type="match status" value="1"/>
</dbReference>
<protein>
    <submittedName>
        <fullName evidence="1">Uncharacterized protein</fullName>
    </submittedName>
</protein>
<dbReference type="Proteomes" id="UP000835052">
    <property type="component" value="Unassembled WGS sequence"/>
</dbReference>
<dbReference type="OrthoDB" id="5821855at2759"/>
<dbReference type="Pfam" id="PF01674">
    <property type="entry name" value="Lipase_2"/>
    <property type="match status" value="1"/>
</dbReference>
<comment type="caution">
    <text evidence="1">The sequence shown here is derived from an EMBL/GenBank/DDBJ whole genome shotgun (WGS) entry which is preliminary data.</text>
</comment>
<reference evidence="1" key="1">
    <citation type="submission" date="2020-10" db="EMBL/GenBank/DDBJ databases">
        <authorList>
            <person name="Kikuchi T."/>
        </authorList>
    </citation>
    <scope>NUCLEOTIDE SEQUENCE</scope>
    <source>
        <strain evidence="1">NKZ352</strain>
    </source>
</reference>
<proteinExistence type="predicted"/>
<dbReference type="InterPro" id="IPR002918">
    <property type="entry name" value="Lipase_EstA/Esterase_EstB"/>
</dbReference>
<accession>A0A8S1H7I9</accession>
<dbReference type="EMBL" id="CAJGYM010000022">
    <property type="protein sequence ID" value="CAD6191583.1"/>
    <property type="molecule type" value="Genomic_DNA"/>
</dbReference>
<dbReference type="FunFam" id="3.40.50.1820:FF:000191">
    <property type="entry name" value="LIPaSe related"/>
    <property type="match status" value="1"/>
</dbReference>
<name>A0A8S1H7I9_9PELO</name>
<organism evidence="1 2">
    <name type="scientific">Caenorhabditis auriculariae</name>
    <dbReference type="NCBI Taxonomy" id="2777116"/>
    <lineage>
        <taxon>Eukaryota</taxon>
        <taxon>Metazoa</taxon>
        <taxon>Ecdysozoa</taxon>
        <taxon>Nematoda</taxon>
        <taxon>Chromadorea</taxon>
        <taxon>Rhabditida</taxon>
        <taxon>Rhabditina</taxon>
        <taxon>Rhabditomorpha</taxon>
        <taxon>Rhabditoidea</taxon>
        <taxon>Rhabditidae</taxon>
        <taxon>Peloderinae</taxon>
        <taxon>Caenorhabditis</taxon>
    </lineage>
</organism>
<dbReference type="PANTHER" id="PTHR32015">
    <property type="entry name" value="FASTING INDUCED LIPASE"/>
    <property type="match status" value="1"/>
</dbReference>
<dbReference type="PANTHER" id="PTHR32015:SF1">
    <property type="entry name" value="LIPASE"/>
    <property type="match status" value="1"/>
</dbReference>
<evidence type="ECO:0000313" key="1">
    <source>
        <dbReference type="EMBL" id="CAD6191583.1"/>
    </source>
</evidence>
<evidence type="ECO:0000313" key="2">
    <source>
        <dbReference type="Proteomes" id="UP000835052"/>
    </source>
</evidence>
<sequence>MNSLILSKKSFILYFGYAFLISYSSAAVSGPLTPDFQNWLVSHGYEKDDFVRSDQGTQGSYGGFTNTSKIVKNVPVVFIHGNSDSALQTSSFATGWSNSVEYFLSQGYTTAELYATSWQDTNFLKASLRTHNCRDLLRLRRFLEAVLAYTGSSKLSIVSHSMGVTLGRKIVKGGSVNAADGNCDLGKPINRNVEVFVGIAGANFGLCNCQGVEHVEKTCNKQNGFFPGDSCGANTLNCGTHPLPKPCNGPTYSTLLSQMNSDNMKEADYVFSTWSHVDDLIQFNDMTWGRPTSLIPTSDAFHEYPSYTHMQTKEQTAPDQYQMVKNKKIPS</sequence>
<dbReference type="GO" id="GO:0016042">
    <property type="term" value="P:lipid catabolic process"/>
    <property type="evidence" value="ECO:0007669"/>
    <property type="project" value="InterPro"/>
</dbReference>
<dbReference type="GO" id="GO:0016298">
    <property type="term" value="F:lipase activity"/>
    <property type="evidence" value="ECO:0007669"/>
    <property type="project" value="TreeGrafter"/>
</dbReference>